<dbReference type="Gene3D" id="2.10.60.10">
    <property type="entry name" value="CD59"/>
    <property type="match status" value="1"/>
</dbReference>
<keyword evidence="3 6" id="KW-0732">Signal</keyword>
<dbReference type="Pfam" id="PF00087">
    <property type="entry name" value="Toxin_TOLIP"/>
    <property type="match status" value="1"/>
</dbReference>
<evidence type="ECO:0000256" key="4">
    <source>
        <dbReference type="ARBA" id="ARBA00023136"/>
    </source>
</evidence>
<protein>
    <submittedName>
        <fullName evidence="8">Lymphocyte antigen 6E</fullName>
    </submittedName>
</protein>
<feature type="signal peptide" evidence="6">
    <location>
        <begin position="1"/>
        <end position="20"/>
    </location>
</feature>
<feature type="chain" id="PRO_5004079502" evidence="6">
    <location>
        <begin position="21"/>
        <end position="203"/>
    </location>
</feature>
<name>M7AUH0_CHEMY</name>
<dbReference type="AlphaFoldDB" id="M7AUH0"/>
<dbReference type="PANTHER" id="PTHR16983:SF30">
    <property type="entry name" value="LYMPHOCYTE ANTIGEN 6 COMPLEX, LOCUS E-RELATED"/>
    <property type="match status" value="1"/>
</dbReference>
<evidence type="ECO:0000256" key="2">
    <source>
        <dbReference type="ARBA" id="ARBA00022475"/>
    </source>
</evidence>
<accession>M7AUH0</accession>
<gene>
    <name evidence="8" type="ORF">UY3_16277</name>
</gene>
<dbReference type="CDD" id="cd23543">
    <property type="entry name" value="TFP_LU_ECD_Ly6E"/>
    <property type="match status" value="1"/>
</dbReference>
<evidence type="ECO:0000313" key="8">
    <source>
        <dbReference type="EMBL" id="EMP26635.1"/>
    </source>
</evidence>
<dbReference type="SUPFAM" id="SSF57302">
    <property type="entry name" value="Snake toxin-like"/>
    <property type="match status" value="1"/>
</dbReference>
<dbReference type="InterPro" id="IPR045860">
    <property type="entry name" value="Snake_toxin-like_sf"/>
</dbReference>
<reference evidence="9" key="1">
    <citation type="journal article" date="2013" name="Nat. Genet.">
        <title>The draft genomes of soft-shell turtle and green sea turtle yield insights into the development and evolution of the turtle-specific body plan.</title>
        <authorList>
            <person name="Wang Z."/>
            <person name="Pascual-Anaya J."/>
            <person name="Zadissa A."/>
            <person name="Li W."/>
            <person name="Niimura Y."/>
            <person name="Huang Z."/>
            <person name="Li C."/>
            <person name="White S."/>
            <person name="Xiong Z."/>
            <person name="Fang D."/>
            <person name="Wang B."/>
            <person name="Ming Y."/>
            <person name="Chen Y."/>
            <person name="Zheng Y."/>
            <person name="Kuraku S."/>
            <person name="Pignatelli M."/>
            <person name="Herrero J."/>
            <person name="Beal K."/>
            <person name="Nozawa M."/>
            <person name="Li Q."/>
            <person name="Wang J."/>
            <person name="Zhang H."/>
            <person name="Yu L."/>
            <person name="Shigenobu S."/>
            <person name="Wang J."/>
            <person name="Liu J."/>
            <person name="Flicek P."/>
            <person name="Searle S."/>
            <person name="Wang J."/>
            <person name="Kuratani S."/>
            <person name="Yin Y."/>
            <person name="Aken B."/>
            <person name="Zhang G."/>
            <person name="Irie N."/>
        </authorList>
    </citation>
    <scope>NUCLEOTIDE SEQUENCE [LARGE SCALE GENOMIC DNA]</scope>
</reference>
<keyword evidence="5" id="KW-0325">Glycoprotein</keyword>
<dbReference type="Proteomes" id="UP000031443">
    <property type="component" value="Unassembled WGS sequence"/>
</dbReference>
<organism evidence="8 9">
    <name type="scientific">Chelonia mydas</name>
    <name type="common">Green sea-turtle</name>
    <name type="synonym">Chelonia agassizi</name>
    <dbReference type="NCBI Taxonomy" id="8469"/>
    <lineage>
        <taxon>Eukaryota</taxon>
        <taxon>Metazoa</taxon>
        <taxon>Chordata</taxon>
        <taxon>Craniata</taxon>
        <taxon>Vertebrata</taxon>
        <taxon>Euteleostomi</taxon>
        <taxon>Archelosauria</taxon>
        <taxon>Testudinata</taxon>
        <taxon>Testudines</taxon>
        <taxon>Cryptodira</taxon>
        <taxon>Durocryptodira</taxon>
        <taxon>Americhelydia</taxon>
        <taxon>Chelonioidea</taxon>
        <taxon>Cheloniidae</taxon>
        <taxon>Chelonia</taxon>
    </lineage>
</organism>
<dbReference type="InterPro" id="IPR016054">
    <property type="entry name" value="LY6_UPA_recep-like"/>
</dbReference>
<dbReference type="GO" id="GO:0005886">
    <property type="term" value="C:plasma membrane"/>
    <property type="evidence" value="ECO:0007669"/>
    <property type="project" value="UniProtKB-SubCell"/>
</dbReference>
<keyword evidence="2" id="KW-1003">Cell membrane</keyword>
<dbReference type="InterPro" id="IPR051110">
    <property type="entry name" value="Ly-6/neurotoxin-like_GPI-ap"/>
</dbReference>
<evidence type="ECO:0000256" key="6">
    <source>
        <dbReference type="SAM" id="SignalP"/>
    </source>
</evidence>
<keyword evidence="4" id="KW-0472">Membrane</keyword>
<dbReference type="FunFam" id="2.10.60.10:FF:000003">
    <property type="entry name" value="lymphocyte antigen 6E isoform X1"/>
    <property type="match status" value="1"/>
</dbReference>
<proteinExistence type="predicted"/>
<comment type="subcellular location">
    <subcellularLocation>
        <location evidence="1">Cell membrane</location>
    </subcellularLocation>
</comment>
<dbReference type="GO" id="GO:0030550">
    <property type="term" value="F:acetylcholine receptor inhibitor activity"/>
    <property type="evidence" value="ECO:0007669"/>
    <property type="project" value="TreeGrafter"/>
</dbReference>
<feature type="domain" description="UPAR/Ly6" evidence="7">
    <location>
        <begin position="99"/>
        <end position="188"/>
    </location>
</feature>
<dbReference type="SMART" id="SM00134">
    <property type="entry name" value="LU"/>
    <property type="match status" value="1"/>
</dbReference>
<evidence type="ECO:0000313" key="9">
    <source>
        <dbReference type="Proteomes" id="UP000031443"/>
    </source>
</evidence>
<dbReference type="GO" id="GO:0030154">
    <property type="term" value="P:cell differentiation"/>
    <property type="evidence" value="ECO:0007669"/>
    <property type="project" value="UniProtKB-ARBA"/>
</dbReference>
<dbReference type="PANTHER" id="PTHR16983">
    <property type="entry name" value="UPAR/LY6 DOMAIN-CONTAINING PROTEIN"/>
    <property type="match status" value="1"/>
</dbReference>
<evidence type="ECO:0000256" key="1">
    <source>
        <dbReference type="ARBA" id="ARBA00004236"/>
    </source>
</evidence>
<evidence type="ECO:0000259" key="7">
    <source>
        <dbReference type="SMART" id="SM00134"/>
    </source>
</evidence>
<dbReference type="EMBL" id="KB577332">
    <property type="protein sequence ID" value="EMP26635.1"/>
    <property type="molecule type" value="Genomic_DNA"/>
</dbReference>
<keyword evidence="9" id="KW-1185">Reference proteome</keyword>
<evidence type="ECO:0000256" key="3">
    <source>
        <dbReference type="ARBA" id="ARBA00022729"/>
    </source>
</evidence>
<dbReference type="InterPro" id="IPR035076">
    <property type="entry name" value="Toxin/TOLIP"/>
</dbReference>
<sequence>MKAFLLALLVAVLSVEQGNPEITDMGIGYLFSFKKLNYLDISETGLKDVKAVIQRLQTQISLVHSKVPLKEFDHSNCKTEGWAEQLKAAHTEAPASHSLVCFTCTDASSNWGCLASTICPSDANYCVTTYIGAGIGGHSGQSISKGCASVCPSGGINIGIAAASVSCCSSFLCNTSGASSVKVSYSVLAMAILASFVYIRAGL</sequence>
<evidence type="ECO:0000256" key="5">
    <source>
        <dbReference type="ARBA" id="ARBA00023180"/>
    </source>
</evidence>